<feature type="transmembrane region" description="Helical" evidence="6">
    <location>
        <begin position="309"/>
        <end position="329"/>
    </location>
</feature>
<evidence type="ECO:0000256" key="6">
    <source>
        <dbReference type="SAM" id="Phobius"/>
    </source>
</evidence>
<dbReference type="RefSeq" id="WP_065028873.1">
    <property type="nucleotide sequence ID" value="NZ_LZKI01000077.1"/>
</dbReference>
<evidence type="ECO:0000256" key="3">
    <source>
        <dbReference type="ARBA" id="ARBA00022692"/>
    </source>
</evidence>
<accession>A0A1A2YV38</accession>
<dbReference type="Proteomes" id="UP000091846">
    <property type="component" value="Unassembled WGS sequence"/>
</dbReference>
<dbReference type="InterPro" id="IPR036259">
    <property type="entry name" value="MFS_trans_sf"/>
</dbReference>
<feature type="transmembrane region" description="Helical" evidence="6">
    <location>
        <begin position="110"/>
        <end position="135"/>
    </location>
</feature>
<protein>
    <submittedName>
        <fullName evidence="8">MFS transporter</fullName>
    </submittedName>
</protein>
<feature type="transmembrane region" description="Helical" evidence="6">
    <location>
        <begin position="49"/>
        <end position="74"/>
    </location>
</feature>
<dbReference type="SUPFAM" id="SSF103473">
    <property type="entry name" value="MFS general substrate transporter"/>
    <property type="match status" value="1"/>
</dbReference>
<evidence type="ECO:0000256" key="1">
    <source>
        <dbReference type="ARBA" id="ARBA00004651"/>
    </source>
</evidence>
<evidence type="ECO:0000256" key="2">
    <source>
        <dbReference type="ARBA" id="ARBA00022475"/>
    </source>
</evidence>
<dbReference type="PANTHER" id="PTHR43124:SF3">
    <property type="entry name" value="CHLORAMPHENICOL EFFLUX PUMP RV0191"/>
    <property type="match status" value="1"/>
</dbReference>
<evidence type="ECO:0000256" key="5">
    <source>
        <dbReference type="ARBA" id="ARBA00023136"/>
    </source>
</evidence>
<dbReference type="AlphaFoldDB" id="A0A1A2YV38"/>
<feature type="transmembrane region" description="Helical" evidence="6">
    <location>
        <begin position="173"/>
        <end position="193"/>
    </location>
</feature>
<sequence>MTAEINAAARTWTPRIAAQLAVLAAAAFTYVTAEILPVGALPAISRDLHVSLFAVGTLLTWYAFVAALTTFPLVRWTAHWPRRRALMLSLTCLTASQVISALAPNFAVLAAGRVLCAVTHGLLWAVIAPIATRLVPPTHAGRATMSIYVGTSLALVVGSPLTAALSLMWGWRLAVVCVTVAAAVVTLAARLMLPEMVLTEDQLAHVGPRSRHHRNPRLILVSVLAMIAVTGHFVSYTYIVELIRNVLGVRGPNLAFVLAAYGLAGLLSLPLVARPLDHRPKGAVILCITGLTSAFVVLTGLALGGRTGVATALIGTAAIVLWGAMATAVSPMMQSAAMRNGADDPDGASGLYVTAFQVGIMAGSLAGGLFYERSVTMMLTASAALMGVALIGIVANRRMLDVAPTSSPDSYPPS</sequence>
<organism evidence="8 9">
    <name type="scientific">Mycobacterium colombiense</name>
    <dbReference type="NCBI Taxonomy" id="339268"/>
    <lineage>
        <taxon>Bacteria</taxon>
        <taxon>Bacillati</taxon>
        <taxon>Actinomycetota</taxon>
        <taxon>Actinomycetes</taxon>
        <taxon>Mycobacteriales</taxon>
        <taxon>Mycobacteriaceae</taxon>
        <taxon>Mycobacterium</taxon>
        <taxon>Mycobacterium avium complex (MAC)</taxon>
    </lineage>
</organism>
<name>A0A1A2YV38_9MYCO</name>
<proteinExistence type="predicted"/>
<reference evidence="8 9" key="1">
    <citation type="submission" date="2016-06" db="EMBL/GenBank/DDBJ databases">
        <authorList>
            <person name="Kjaerup R.B."/>
            <person name="Dalgaard T.S."/>
            <person name="Juul-Madsen H.R."/>
        </authorList>
    </citation>
    <scope>NUCLEOTIDE SEQUENCE [LARGE SCALE GENOMIC DNA]</scope>
    <source>
        <strain evidence="8 9">E1334</strain>
    </source>
</reference>
<evidence type="ECO:0000259" key="7">
    <source>
        <dbReference type="PROSITE" id="PS50850"/>
    </source>
</evidence>
<dbReference type="GO" id="GO:0005886">
    <property type="term" value="C:plasma membrane"/>
    <property type="evidence" value="ECO:0007669"/>
    <property type="project" value="UniProtKB-SubCell"/>
</dbReference>
<gene>
    <name evidence="8" type="ORF">A5708_23120</name>
</gene>
<dbReference type="EMBL" id="LZKI01000077">
    <property type="protein sequence ID" value="OBI41865.1"/>
    <property type="molecule type" value="Genomic_DNA"/>
</dbReference>
<dbReference type="InterPro" id="IPR050189">
    <property type="entry name" value="MFS_Efflux_Transporters"/>
</dbReference>
<dbReference type="CDD" id="cd17324">
    <property type="entry name" value="MFS_NepI_like"/>
    <property type="match status" value="1"/>
</dbReference>
<comment type="subcellular location">
    <subcellularLocation>
        <location evidence="1">Cell membrane</location>
        <topology evidence="1">Multi-pass membrane protein</topology>
    </subcellularLocation>
</comment>
<feature type="transmembrane region" description="Helical" evidence="6">
    <location>
        <begin position="218"/>
        <end position="239"/>
    </location>
</feature>
<dbReference type="PANTHER" id="PTHR43124">
    <property type="entry name" value="PURINE EFFLUX PUMP PBUE"/>
    <property type="match status" value="1"/>
</dbReference>
<feature type="transmembrane region" description="Helical" evidence="6">
    <location>
        <begin position="377"/>
        <end position="395"/>
    </location>
</feature>
<dbReference type="GO" id="GO:0022857">
    <property type="term" value="F:transmembrane transporter activity"/>
    <property type="evidence" value="ECO:0007669"/>
    <property type="project" value="InterPro"/>
</dbReference>
<comment type="caution">
    <text evidence="8">The sequence shown here is derived from an EMBL/GenBank/DDBJ whole genome shotgun (WGS) entry which is preliminary data.</text>
</comment>
<keyword evidence="3 6" id="KW-0812">Transmembrane</keyword>
<dbReference type="InterPro" id="IPR020846">
    <property type="entry name" value="MFS_dom"/>
</dbReference>
<dbReference type="InterPro" id="IPR011701">
    <property type="entry name" value="MFS"/>
</dbReference>
<feature type="domain" description="Major facilitator superfamily (MFS) profile" evidence="7">
    <location>
        <begin position="18"/>
        <end position="399"/>
    </location>
</feature>
<keyword evidence="4 6" id="KW-1133">Transmembrane helix</keyword>
<keyword evidence="2" id="KW-1003">Cell membrane</keyword>
<evidence type="ECO:0000256" key="4">
    <source>
        <dbReference type="ARBA" id="ARBA00022989"/>
    </source>
</evidence>
<evidence type="ECO:0000313" key="8">
    <source>
        <dbReference type="EMBL" id="OBI41865.1"/>
    </source>
</evidence>
<evidence type="ECO:0000313" key="9">
    <source>
        <dbReference type="Proteomes" id="UP000091846"/>
    </source>
</evidence>
<feature type="transmembrane region" description="Helical" evidence="6">
    <location>
        <begin position="251"/>
        <end position="272"/>
    </location>
</feature>
<feature type="transmembrane region" description="Helical" evidence="6">
    <location>
        <begin position="284"/>
        <end position="303"/>
    </location>
</feature>
<dbReference type="OrthoDB" id="4427197at2"/>
<feature type="transmembrane region" description="Helical" evidence="6">
    <location>
        <begin position="350"/>
        <end position="371"/>
    </location>
</feature>
<dbReference type="PROSITE" id="PS50850">
    <property type="entry name" value="MFS"/>
    <property type="match status" value="1"/>
</dbReference>
<dbReference type="Gene3D" id="1.20.1250.20">
    <property type="entry name" value="MFS general substrate transporter like domains"/>
    <property type="match status" value="2"/>
</dbReference>
<feature type="transmembrane region" description="Helical" evidence="6">
    <location>
        <begin position="147"/>
        <end position="167"/>
    </location>
</feature>
<keyword evidence="5 6" id="KW-0472">Membrane</keyword>
<dbReference type="Pfam" id="PF07690">
    <property type="entry name" value="MFS_1"/>
    <property type="match status" value="1"/>
</dbReference>